<gene>
    <name evidence="9" type="ORF">CVD27_11595</name>
</gene>
<evidence type="ECO:0000259" key="8">
    <source>
        <dbReference type="PROSITE" id="PS50928"/>
    </source>
</evidence>
<evidence type="ECO:0000256" key="7">
    <source>
        <dbReference type="RuleBase" id="RU363032"/>
    </source>
</evidence>
<dbReference type="PANTHER" id="PTHR43227:SF11">
    <property type="entry name" value="BLL4140 PROTEIN"/>
    <property type="match status" value="1"/>
</dbReference>
<protein>
    <submittedName>
        <fullName evidence="9">Sugar ABC transporter permease</fullName>
    </submittedName>
</protein>
<feature type="domain" description="ABC transmembrane type-1" evidence="8">
    <location>
        <begin position="93"/>
        <end position="308"/>
    </location>
</feature>
<feature type="transmembrane region" description="Helical" evidence="7">
    <location>
        <begin position="96"/>
        <end position="117"/>
    </location>
</feature>
<keyword evidence="2 7" id="KW-0813">Transport</keyword>
<evidence type="ECO:0000256" key="2">
    <source>
        <dbReference type="ARBA" id="ARBA00022448"/>
    </source>
</evidence>
<keyword evidence="3" id="KW-1003">Cell membrane</keyword>
<dbReference type="CDD" id="cd06261">
    <property type="entry name" value="TM_PBP2"/>
    <property type="match status" value="1"/>
</dbReference>
<keyword evidence="6 7" id="KW-0472">Membrane</keyword>
<evidence type="ECO:0000313" key="10">
    <source>
        <dbReference type="Proteomes" id="UP000234950"/>
    </source>
</evidence>
<feature type="transmembrane region" description="Helical" evidence="7">
    <location>
        <begin position="32"/>
        <end position="51"/>
    </location>
</feature>
<feature type="transmembrane region" description="Helical" evidence="7">
    <location>
        <begin position="287"/>
        <end position="312"/>
    </location>
</feature>
<dbReference type="PANTHER" id="PTHR43227">
    <property type="entry name" value="BLL4140 PROTEIN"/>
    <property type="match status" value="1"/>
</dbReference>
<proteinExistence type="inferred from homology"/>
<dbReference type="AlphaFoldDB" id="A0A2N5HH75"/>
<name>A0A2N5HH75_9BACI</name>
<evidence type="ECO:0000256" key="1">
    <source>
        <dbReference type="ARBA" id="ARBA00004651"/>
    </source>
</evidence>
<keyword evidence="10" id="KW-1185">Reference proteome</keyword>
<dbReference type="OrthoDB" id="9785836at2"/>
<reference evidence="9 10" key="1">
    <citation type="submission" date="2017-11" db="EMBL/GenBank/DDBJ databases">
        <title>Comparitive Functional Genomics of Dry Heat Resistant strains isolated from the Viking Spacecraft.</title>
        <authorList>
            <person name="Seuylemezian A."/>
            <person name="Cooper K."/>
            <person name="Vaishampayan P."/>
        </authorList>
    </citation>
    <scope>NUCLEOTIDE SEQUENCE [LARGE SCALE GENOMIC DNA]</scope>
    <source>
        <strain evidence="9 10">V32-6</strain>
    </source>
</reference>
<dbReference type="RefSeq" id="WP_101648058.1">
    <property type="nucleotide sequence ID" value="NZ_PGVE01000042.1"/>
</dbReference>
<evidence type="ECO:0000256" key="5">
    <source>
        <dbReference type="ARBA" id="ARBA00022989"/>
    </source>
</evidence>
<comment type="subcellular location">
    <subcellularLocation>
        <location evidence="1 7">Cell membrane</location>
        <topology evidence="1 7">Multi-pass membrane protein</topology>
    </subcellularLocation>
</comment>
<comment type="caution">
    <text evidence="9">The sequence shown here is derived from an EMBL/GenBank/DDBJ whole genome shotgun (WGS) entry which is preliminary data.</text>
</comment>
<dbReference type="GO" id="GO:0055085">
    <property type="term" value="P:transmembrane transport"/>
    <property type="evidence" value="ECO:0007669"/>
    <property type="project" value="InterPro"/>
</dbReference>
<feature type="transmembrane region" description="Helical" evidence="7">
    <location>
        <begin position="129"/>
        <end position="152"/>
    </location>
</feature>
<dbReference type="Pfam" id="PF00528">
    <property type="entry name" value="BPD_transp_1"/>
    <property type="match status" value="1"/>
</dbReference>
<dbReference type="GO" id="GO:0005886">
    <property type="term" value="C:plasma membrane"/>
    <property type="evidence" value="ECO:0007669"/>
    <property type="project" value="UniProtKB-SubCell"/>
</dbReference>
<dbReference type="InterPro" id="IPR035906">
    <property type="entry name" value="MetI-like_sf"/>
</dbReference>
<evidence type="ECO:0000256" key="6">
    <source>
        <dbReference type="ARBA" id="ARBA00023136"/>
    </source>
</evidence>
<evidence type="ECO:0000256" key="3">
    <source>
        <dbReference type="ARBA" id="ARBA00022475"/>
    </source>
</evidence>
<dbReference type="InterPro" id="IPR000515">
    <property type="entry name" value="MetI-like"/>
</dbReference>
<dbReference type="EMBL" id="PGVE01000042">
    <property type="protein sequence ID" value="PLS04881.1"/>
    <property type="molecule type" value="Genomic_DNA"/>
</dbReference>
<accession>A0A2N5HH75</accession>
<feature type="transmembrane region" description="Helical" evidence="7">
    <location>
        <begin position="193"/>
        <end position="213"/>
    </location>
</feature>
<dbReference type="Gene3D" id="1.10.3720.10">
    <property type="entry name" value="MetI-like"/>
    <property type="match status" value="1"/>
</dbReference>
<evidence type="ECO:0000256" key="4">
    <source>
        <dbReference type="ARBA" id="ARBA00022692"/>
    </source>
</evidence>
<organism evidence="9 10">
    <name type="scientific">Neobacillus cucumis</name>
    <dbReference type="NCBI Taxonomy" id="1740721"/>
    <lineage>
        <taxon>Bacteria</taxon>
        <taxon>Bacillati</taxon>
        <taxon>Bacillota</taxon>
        <taxon>Bacilli</taxon>
        <taxon>Bacillales</taxon>
        <taxon>Bacillaceae</taxon>
        <taxon>Neobacillus</taxon>
    </lineage>
</organism>
<sequence>MKTVTVNQQTLSASKKRKVGTSKALKSLRKHWQFYLLIIPSVLYFIIFKYIPMLGTIIAFKDYNVVQGIMGSPWVGLKYFKLFFDNPAAWDLIKNTLFISLYDIAACFPLPIILAIALNEIRQGRFKKFVQIVTYAPYFISTVVLVSMIIVLTSPRLGIFNHILEAIGLHSINFMGDPGLFRSIYVWSDVWQLTGYSAVIYLAALSGIDTSLYEAAKIDGASRLQKIIHVDLPGIMPAITIILILTVGNVMGVGFEKIFLMQNPLNLDTSEVLSTYVYKMGLLNANYSFAGAIGLFNSVVNLILLLLANLFAKRISGNSLW</sequence>
<keyword evidence="4 7" id="KW-0812">Transmembrane</keyword>
<dbReference type="InterPro" id="IPR050809">
    <property type="entry name" value="UgpAE/MalFG_permease"/>
</dbReference>
<dbReference type="Proteomes" id="UP000234950">
    <property type="component" value="Unassembled WGS sequence"/>
</dbReference>
<evidence type="ECO:0000313" key="9">
    <source>
        <dbReference type="EMBL" id="PLS04881.1"/>
    </source>
</evidence>
<dbReference type="SUPFAM" id="SSF161098">
    <property type="entry name" value="MetI-like"/>
    <property type="match status" value="1"/>
</dbReference>
<dbReference type="PROSITE" id="PS50928">
    <property type="entry name" value="ABC_TM1"/>
    <property type="match status" value="1"/>
</dbReference>
<keyword evidence="5 7" id="KW-1133">Transmembrane helix</keyword>
<comment type="similarity">
    <text evidence="7">Belongs to the binding-protein-dependent transport system permease family.</text>
</comment>
<feature type="transmembrane region" description="Helical" evidence="7">
    <location>
        <begin position="234"/>
        <end position="255"/>
    </location>
</feature>